<keyword evidence="2" id="KW-0812">Transmembrane</keyword>
<feature type="region of interest" description="Disordered" evidence="1">
    <location>
        <begin position="307"/>
        <end position="338"/>
    </location>
</feature>
<dbReference type="WBParaSite" id="nRc.2.0.1.t05521-RA">
    <property type="protein sequence ID" value="nRc.2.0.1.t05521-RA"/>
    <property type="gene ID" value="nRc.2.0.1.g05521"/>
</dbReference>
<reference evidence="4" key="1">
    <citation type="submission" date="2022-11" db="UniProtKB">
        <authorList>
            <consortium name="WormBaseParasite"/>
        </authorList>
    </citation>
    <scope>IDENTIFICATION</scope>
</reference>
<dbReference type="Proteomes" id="UP000887565">
    <property type="component" value="Unplaced"/>
</dbReference>
<name>A0A915HW04_ROMCU</name>
<evidence type="ECO:0000256" key="1">
    <source>
        <dbReference type="SAM" id="MobiDB-lite"/>
    </source>
</evidence>
<evidence type="ECO:0000256" key="2">
    <source>
        <dbReference type="SAM" id="Phobius"/>
    </source>
</evidence>
<evidence type="ECO:0000313" key="3">
    <source>
        <dbReference type="Proteomes" id="UP000887565"/>
    </source>
</evidence>
<protein>
    <submittedName>
        <fullName evidence="4">Uncharacterized protein</fullName>
    </submittedName>
</protein>
<feature type="transmembrane region" description="Helical" evidence="2">
    <location>
        <begin position="242"/>
        <end position="263"/>
    </location>
</feature>
<accession>A0A915HW04</accession>
<dbReference type="AlphaFoldDB" id="A0A915HW04"/>
<feature type="compositionally biased region" description="Basic and acidic residues" evidence="1">
    <location>
        <begin position="315"/>
        <end position="327"/>
    </location>
</feature>
<organism evidence="3 4">
    <name type="scientific">Romanomermis culicivorax</name>
    <name type="common">Nematode worm</name>
    <dbReference type="NCBI Taxonomy" id="13658"/>
    <lineage>
        <taxon>Eukaryota</taxon>
        <taxon>Metazoa</taxon>
        <taxon>Ecdysozoa</taxon>
        <taxon>Nematoda</taxon>
        <taxon>Enoplea</taxon>
        <taxon>Dorylaimia</taxon>
        <taxon>Mermithida</taxon>
        <taxon>Mermithoidea</taxon>
        <taxon>Mermithidae</taxon>
        <taxon>Romanomermis</taxon>
    </lineage>
</organism>
<keyword evidence="2" id="KW-1133">Transmembrane helix</keyword>
<evidence type="ECO:0000313" key="4">
    <source>
        <dbReference type="WBParaSite" id="nRc.2.0.1.t05521-RA"/>
    </source>
</evidence>
<keyword evidence="3" id="KW-1185">Reference proteome</keyword>
<proteinExistence type="predicted"/>
<sequence>MPDEASNKPYFPGWGADYVSCFEKVGKMEHRDYSKRILIILAFVDEPPSVPQEQVKKVVAELRDQEDVRIFVVATSKKSKSANQAIFANQMFFELGGELNTDYKKITSEIASNICDSVCSVRKSRADQCAWNDEKTLCIEKTKWEPLNKVHPACIKFKSVEKERPCPLRVCQDLCNNFQWGPWDECCGDTINETFAIRRHRNVSDYARHPDFCVEEEVALCIVNGACWKTIDLIIKRGETRFMAYIICLIFVIILAFIGATILGTSRKRSHRKLERRLHAAGVCMSLKDLAKDENLREAMKKMPLLASYVSTDENPDKESVSDDSSRSESNAIKNKSG</sequence>
<keyword evidence="2" id="KW-0472">Membrane</keyword>